<feature type="domain" description="C2H2-type" evidence="6">
    <location>
        <begin position="37"/>
        <end position="64"/>
    </location>
</feature>
<keyword evidence="1" id="KW-0479">Metal-binding</keyword>
<gene>
    <name evidence="8" type="primary">LOC106751474</name>
</gene>
<dbReference type="GeneID" id="106751474"/>
<evidence type="ECO:0000256" key="1">
    <source>
        <dbReference type="ARBA" id="ARBA00022723"/>
    </source>
</evidence>
<dbReference type="PANTHER" id="PTHR24403">
    <property type="entry name" value="ZINC FINGER PROTEIN"/>
    <property type="match status" value="1"/>
</dbReference>
<dbReference type="PROSITE" id="PS50157">
    <property type="entry name" value="ZINC_FINGER_C2H2_2"/>
    <property type="match status" value="5"/>
</dbReference>
<dbReference type="Gene3D" id="3.30.160.60">
    <property type="entry name" value="Classic Zinc Finger"/>
    <property type="match status" value="3"/>
</dbReference>
<dbReference type="GO" id="GO:0005634">
    <property type="term" value="C:nucleus"/>
    <property type="evidence" value="ECO:0007669"/>
    <property type="project" value="TreeGrafter"/>
</dbReference>
<dbReference type="Pfam" id="PF00096">
    <property type="entry name" value="zf-C2H2"/>
    <property type="match status" value="2"/>
</dbReference>
<keyword evidence="2" id="KW-0677">Repeat</keyword>
<dbReference type="SUPFAM" id="SSF57667">
    <property type="entry name" value="beta-beta-alpha zinc fingers"/>
    <property type="match status" value="3"/>
</dbReference>
<evidence type="ECO:0000256" key="5">
    <source>
        <dbReference type="PROSITE-ProRule" id="PRU00042"/>
    </source>
</evidence>
<evidence type="ECO:0000313" key="7">
    <source>
        <dbReference type="Proteomes" id="UP000515204"/>
    </source>
</evidence>
<keyword evidence="4" id="KW-0862">Zinc</keyword>
<dbReference type="InterPro" id="IPR036236">
    <property type="entry name" value="Znf_C2H2_sf"/>
</dbReference>
<sequence length="363" mass="41893">MDDNNNPSEENLNVVGLMKDIGGYLRYRNMCNKSLRFPCVNCTSVYSKKASLMTHLRYECGQPPRFKCPYCGLLSKKNSNIRQHIRRKHENCVVYVFQARRQDERPVSTLSELHERLSQAERATGAPDLPVWSATEVPVSLLSSLLLADEIFPFVRAFDEDVSKLRRESKFPCPKCSSVFNRKNNLQKHLKYECGQSPRFQCPYCLYRSKKTSNLIEGRAFCGDTKPEHEFCEFSGRTWTVEPGFDKIAVFKLNRRLRSDPCIRIYIMHLGGFDIPPSAPNIMTTGRVSRGMGRFPCPKCSSIFNRKNNLYSHLKFECGQLPRFGCPYCDYTSKKASNIRAHVRRKHYGKKVDVIDFLFASIF</sequence>
<dbReference type="Proteomes" id="UP000515204">
    <property type="component" value="Unplaced"/>
</dbReference>
<organism evidence="7 8">
    <name type="scientific">Dinoponera quadriceps</name>
    <name type="common">South American ant</name>
    <dbReference type="NCBI Taxonomy" id="609295"/>
    <lineage>
        <taxon>Eukaryota</taxon>
        <taxon>Metazoa</taxon>
        <taxon>Ecdysozoa</taxon>
        <taxon>Arthropoda</taxon>
        <taxon>Hexapoda</taxon>
        <taxon>Insecta</taxon>
        <taxon>Pterygota</taxon>
        <taxon>Neoptera</taxon>
        <taxon>Endopterygota</taxon>
        <taxon>Hymenoptera</taxon>
        <taxon>Apocrita</taxon>
        <taxon>Aculeata</taxon>
        <taxon>Formicoidea</taxon>
        <taxon>Formicidae</taxon>
        <taxon>Ponerinae</taxon>
        <taxon>Ponerini</taxon>
        <taxon>Dinoponera</taxon>
    </lineage>
</organism>
<dbReference type="KEGG" id="dqu:106751474"/>
<dbReference type="Pfam" id="PF13909">
    <property type="entry name" value="zf-H2C2_5"/>
    <property type="match status" value="1"/>
</dbReference>
<proteinExistence type="predicted"/>
<evidence type="ECO:0000256" key="3">
    <source>
        <dbReference type="ARBA" id="ARBA00022771"/>
    </source>
</evidence>
<reference evidence="8" key="1">
    <citation type="submission" date="2025-08" db="UniProtKB">
        <authorList>
            <consortium name="RefSeq"/>
        </authorList>
    </citation>
    <scope>IDENTIFICATION</scope>
</reference>
<evidence type="ECO:0000259" key="6">
    <source>
        <dbReference type="PROSITE" id="PS50157"/>
    </source>
</evidence>
<dbReference type="AlphaFoldDB" id="A0A6P3YD60"/>
<keyword evidence="7" id="KW-1185">Reference proteome</keyword>
<dbReference type="InterPro" id="IPR013087">
    <property type="entry name" value="Znf_C2H2_type"/>
</dbReference>
<accession>A0A6P3YD60</accession>
<dbReference type="InterPro" id="IPR050688">
    <property type="entry name" value="Zinc_finger/UBP_domain"/>
</dbReference>
<evidence type="ECO:0000256" key="4">
    <source>
        <dbReference type="ARBA" id="ARBA00022833"/>
    </source>
</evidence>
<feature type="domain" description="C2H2-type" evidence="6">
    <location>
        <begin position="295"/>
        <end position="322"/>
    </location>
</feature>
<dbReference type="GO" id="GO:0008270">
    <property type="term" value="F:zinc ion binding"/>
    <property type="evidence" value="ECO:0007669"/>
    <property type="project" value="UniProtKB-KW"/>
</dbReference>
<feature type="domain" description="C2H2-type" evidence="6">
    <location>
        <begin position="171"/>
        <end position="198"/>
    </location>
</feature>
<dbReference type="SMART" id="SM00355">
    <property type="entry name" value="ZnF_C2H2"/>
    <property type="match status" value="5"/>
</dbReference>
<dbReference type="RefSeq" id="XP_014487859.1">
    <property type="nucleotide sequence ID" value="XM_014632373.1"/>
</dbReference>
<dbReference type="PANTHER" id="PTHR24403:SF67">
    <property type="entry name" value="FI01116P-RELATED"/>
    <property type="match status" value="1"/>
</dbReference>
<dbReference type="GO" id="GO:0010468">
    <property type="term" value="P:regulation of gene expression"/>
    <property type="evidence" value="ECO:0007669"/>
    <property type="project" value="TreeGrafter"/>
</dbReference>
<feature type="domain" description="C2H2-type" evidence="6">
    <location>
        <begin position="66"/>
        <end position="89"/>
    </location>
</feature>
<feature type="domain" description="C2H2-type" evidence="6">
    <location>
        <begin position="324"/>
        <end position="352"/>
    </location>
</feature>
<evidence type="ECO:0000313" key="8">
    <source>
        <dbReference type="RefSeq" id="XP_014487859.1"/>
    </source>
</evidence>
<keyword evidence="3 5" id="KW-0863">Zinc-finger</keyword>
<evidence type="ECO:0000256" key="2">
    <source>
        <dbReference type="ARBA" id="ARBA00022737"/>
    </source>
</evidence>
<protein>
    <submittedName>
        <fullName evidence="8">Zinc finger protein 64 homolog, isoforms 3 and 4-like</fullName>
    </submittedName>
</protein>
<name>A0A6P3YD60_DINQU</name>
<dbReference type="OrthoDB" id="10004641at2759"/>